<dbReference type="GO" id="GO:0015078">
    <property type="term" value="F:proton transmembrane transporter activity"/>
    <property type="evidence" value="ECO:0007669"/>
    <property type="project" value="InterPro"/>
</dbReference>
<gene>
    <name evidence="10" type="ORF">MOZ60_09005</name>
</gene>
<dbReference type="InterPro" id="IPR000454">
    <property type="entry name" value="ATP_synth_F0_csu"/>
</dbReference>
<comment type="similarity">
    <text evidence="2">Belongs to the ATPase C chain family.</text>
</comment>
<comment type="subcellular location">
    <subcellularLocation>
        <location evidence="1">Membrane</location>
        <topology evidence="1">Multi-pass membrane protein</topology>
    </subcellularLocation>
</comment>
<dbReference type="GO" id="GO:0015986">
    <property type="term" value="P:proton motive force-driven ATP synthesis"/>
    <property type="evidence" value="ECO:0007669"/>
    <property type="project" value="InterPro"/>
</dbReference>
<feature type="transmembrane region" description="Helical" evidence="8">
    <location>
        <begin position="6"/>
        <end position="26"/>
    </location>
</feature>
<feature type="domain" description="V-ATPase proteolipid subunit C-like" evidence="9">
    <location>
        <begin position="83"/>
        <end position="142"/>
    </location>
</feature>
<reference evidence="10 11" key="1">
    <citation type="submission" date="2022-03" db="EMBL/GenBank/DDBJ databases">
        <title>Novel taxa within the pig intestine.</title>
        <authorList>
            <person name="Wylensek D."/>
            <person name="Bishof K."/>
            <person name="Afrizal A."/>
            <person name="Clavel T."/>
        </authorList>
    </citation>
    <scope>NUCLEOTIDE SEQUENCE [LARGE SCALE GENOMIC DNA]</scope>
    <source>
        <strain evidence="10 11">CLA-KB-P133</strain>
    </source>
</reference>
<keyword evidence="4 8" id="KW-1133">Transmembrane helix</keyword>
<protein>
    <recommendedName>
        <fullName evidence="6">ATP synthase F(0) sector subunit c</fullName>
    </recommendedName>
    <alternativeName>
        <fullName evidence="7">F-type ATPase subunit c</fullName>
    </alternativeName>
</protein>
<keyword evidence="3 8" id="KW-0812">Transmembrane</keyword>
<dbReference type="Proteomes" id="UP001286174">
    <property type="component" value="Unassembled WGS sequence"/>
</dbReference>
<dbReference type="InterPro" id="IPR002379">
    <property type="entry name" value="ATPase_proteolipid_c-like_dom"/>
</dbReference>
<evidence type="ECO:0000259" key="9">
    <source>
        <dbReference type="Pfam" id="PF00137"/>
    </source>
</evidence>
<evidence type="ECO:0000256" key="4">
    <source>
        <dbReference type="ARBA" id="ARBA00022989"/>
    </source>
</evidence>
<sequence length="146" mass="14654">MMLSLSEVLVPLIAVALVIGPLWLIVRGGLNRKNAKQRLLGQVALFAGVFAICLIVGGTKFAAMAEDATTASAASSATGLGYIAAALSVGCACIGAGWAVAKASPAAIGAISENPDNFGKAIIFVALGEGIAIYGLLISILIINNL</sequence>
<evidence type="ECO:0000256" key="1">
    <source>
        <dbReference type="ARBA" id="ARBA00004141"/>
    </source>
</evidence>
<keyword evidence="11" id="KW-1185">Reference proteome</keyword>
<evidence type="ECO:0000256" key="5">
    <source>
        <dbReference type="ARBA" id="ARBA00023136"/>
    </source>
</evidence>
<organism evidence="10 11">
    <name type="scientific">Grylomicrobium aquisgranensis</name>
    <dbReference type="NCBI Taxonomy" id="2926318"/>
    <lineage>
        <taxon>Bacteria</taxon>
        <taxon>Bacillati</taxon>
        <taxon>Bacillota</taxon>
        <taxon>Erysipelotrichia</taxon>
        <taxon>Erysipelotrichales</taxon>
        <taxon>Erysipelotrichaceae</taxon>
        <taxon>Grylomicrobium</taxon>
    </lineage>
</organism>
<dbReference type="AlphaFoldDB" id="A0AB35U529"/>
<evidence type="ECO:0000313" key="10">
    <source>
        <dbReference type="EMBL" id="MDX8420231.1"/>
    </source>
</evidence>
<dbReference type="InterPro" id="IPR035921">
    <property type="entry name" value="F/V-ATP_Csub_sf"/>
</dbReference>
<evidence type="ECO:0000256" key="6">
    <source>
        <dbReference type="ARBA" id="ARBA00032200"/>
    </source>
</evidence>
<evidence type="ECO:0000256" key="7">
    <source>
        <dbReference type="ARBA" id="ARBA00032887"/>
    </source>
</evidence>
<dbReference type="CDD" id="cd18120">
    <property type="entry name" value="ATP-synt_Vo_Ao_c"/>
    <property type="match status" value="1"/>
</dbReference>
<evidence type="ECO:0000256" key="2">
    <source>
        <dbReference type="ARBA" id="ARBA00006704"/>
    </source>
</evidence>
<keyword evidence="5 8" id="KW-0472">Membrane</keyword>
<accession>A0AB35U529</accession>
<comment type="caution">
    <text evidence="10">The sequence shown here is derived from an EMBL/GenBank/DDBJ whole genome shotgun (WGS) entry which is preliminary data.</text>
</comment>
<feature type="transmembrane region" description="Helical" evidence="8">
    <location>
        <begin position="79"/>
        <end position="101"/>
    </location>
</feature>
<dbReference type="EMBL" id="JALBUR010000027">
    <property type="protein sequence ID" value="MDX8420231.1"/>
    <property type="molecule type" value="Genomic_DNA"/>
</dbReference>
<dbReference type="GO" id="GO:0045259">
    <property type="term" value="C:proton-transporting ATP synthase complex"/>
    <property type="evidence" value="ECO:0007669"/>
    <property type="project" value="InterPro"/>
</dbReference>
<dbReference type="GO" id="GO:0033177">
    <property type="term" value="C:proton-transporting two-sector ATPase complex, proton-transporting domain"/>
    <property type="evidence" value="ECO:0007669"/>
    <property type="project" value="InterPro"/>
</dbReference>
<name>A0AB35U529_9FIRM</name>
<feature type="transmembrane region" description="Helical" evidence="8">
    <location>
        <begin position="38"/>
        <end position="59"/>
    </location>
</feature>
<evidence type="ECO:0000313" key="11">
    <source>
        <dbReference type="Proteomes" id="UP001286174"/>
    </source>
</evidence>
<evidence type="ECO:0000256" key="3">
    <source>
        <dbReference type="ARBA" id="ARBA00022692"/>
    </source>
</evidence>
<dbReference type="Gene3D" id="1.20.120.610">
    <property type="entry name" value="lithium bound rotor ring of v- atpase"/>
    <property type="match status" value="1"/>
</dbReference>
<dbReference type="Pfam" id="PF00137">
    <property type="entry name" value="ATP-synt_C"/>
    <property type="match status" value="1"/>
</dbReference>
<evidence type="ECO:0000256" key="8">
    <source>
        <dbReference type="SAM" id="Phobius"/>
    </source>
</evidence>
<dbReference type="SUPFAM" id="SSF81333">
    <property type="entry name" value="F1F0 ATP synthase subunit C"/>
    <property type="match status" value="1"/>
</dbReference>
<proteinExistence type="inferred from homology"/>
<feature type="transmembrane region" description="Helical" evidence="8">
    <location>
        <begin position="121"/>
        <end position="143"/>
    </location>
</feature>
<dbReference type="PRINTS" id="PR00124">
    <property type="entry name" value="ATPASEC"/>
</dbReference>